<organism evidence="2">
    <name type="scientific">marine sediment metagenome</name>
    <dbReference type="NCBI Taxonomy" id="412755"/>
    <lineage>
        <taxon>unclassified sequences</taxon>
        <taxon>metagenomes</taxon>
        <taxon>ecological metagenomes</taxon>
    </lineage>
</organism>
<proteinExistence type="predicted"/>
<dbReference type="SUPFAM" id="SSF55729">
    <property type="entry name" value="Acyl-CoA N-acyltransferases (Nat)"/>
    <property type="match status" value="1"/>
</dbReference>
<name>X1FLT9_9ZZZZ</name>
<evidence type="ECO:0000313" key="2">
    <source>
        <dbReference type="EMBL" id="GAH46646.1"/>
    </source>
</evidence>
<dbReference type="InterPro" id="IPR000182">
    <property type="entry name" value="GNAT_dom"/>
</dbReference>
<dbReference type="InterPro" id="IPR016181">
    <property type="entry name" value="Acyl_CoA_acyltransferase"/>
</dbReference>
<dbReference type="PROSITE" id="PS51186">
    <property type="entry name" value="GNAT"/>
    <property type="match status" value="1"/>
</dbReference>
<dbReference type="Gene3D" id="3.40.630.30">
    <property type="match status" value="1"/>
</dbReference>
<dbReference type="GO" id="GO:0016747">
    <property type="term" value="F:acyltransferase activity, transferring groups other than amino-acyl groups"/>
    <property type="evidence" value="ECO:0007669"/>
    <property type="project" value="InterPro"/>
</dbReference>
<sequence length="147" mass="17084">MIEIRAYTEDDYMKIQRRHFDALTFMNFPKPELVAKKFAKGIAYTIEVPEGLVASGGVLPLWKGVGEAWVVTSELVETYPILFAKTVWKKLYEIINANGIERVQTTIHKDHVISQRWAERMGFENEGLMKKYLGGEDYYRYALIKEM</sequence>
<comment type="caution">
    <text evidence="2">The sequence shown here is derived from an EMBL/GenBank/DDBJ whole genome shotgun (WGS) entry which is preliminary data.</text>
</comment>
<feature type="domain" description="N-acetyltransferase" evidence="1">
    <location>
        <begin position="2"/>
        <end position="144"/>
    </location>
</feature>
<dbReference type="EMBL" id="BARU01006301">
    <property type="protein sequence ID" value="GAH46646.1"/>
    <property type="molecule type" value="Genomic_DNA"/>
</dbReference>
<accession>X1FLT9</accession>
<protein>
    <recommendedName>
        <fullName evidence="1">N-acetyltransferase domain-containing protein</fullName>
    </recommendedName>
</protein>
<reference evidence="2" key="1">
    <citation type="journal article" date="2014" name="Front. Microbiol.">
        <title>High frequency of phylogenetically diverse reductive dehalogenase-homologous genes in deep subseafloor sedimentary metagenomes.</title>
        <authorList>
            <person name="Kawai M."/>
            <person name="Futagami T."/>
            <person name="Toyoda A."/>
            <person name="Takaki Y."/>
            <person name="Nishi S."/>
            <person name="Hori S."/>
            <person name="Arai W."/>
            <person name="Tsubouchi T."/>
            <person name="Morono Y."/>
            <person name="Uchiyama I."/>
            <person name="Ito T."/>
            <person name="Fujiyama A."/>
            <person name="Inagaki F."/>
            <person name="Takami H."/>
        </authorList>
    </citation>
    <scope>NUCLEOTIDE SEQUENCE</scope>
    <source>
        <strain evidence="2">Expedition CK06-06</strain>
    </source>
</reference>
<gene>
    <name evidence="2" type="ORF">S03H2_12380</name>
</gene>
<dbReference type="AlphaFoldDB" id="X1FLT9"/>
<evidence type="ECO:0000259" key="1">
    <source>
        <dbReference type="PROSITE" id="PS51186"/>
    </source>
</evidence>